<sequence length="131" mass="14724">MDEQDLLYSWYVSVVSTSNGTEANWVQHFTNDQKVQILDTLSMYYASATTALGVSTILTVVTFGFATTVYYYEKDSVVKKQDRWRRRLGEVLEAQGLSREAAMVLSTDVVSTGHNFQMNIVHPTDGNATNQ</sequence>
<name>A0A7E4UMZ8_PANRE</name>
<protein>
    <submittedName>
        <fullName evidence="3">Transmembrane protein</fullName>
    </submittedName>
</protein>
<evidence type="ECO:0000313" key="2">
    <source>
        <dbReference type="Proteomes" id="UP000492821"/>
    </source>
</evidence>
<reference evidence="2" key="1">
    <citation type="journal article" date="2013" name="Genetics">
        <title>The draft genome and transcriptome of Panagrellus redivivus are shaped by the harsh demands of a free-living lifestyle.</title>
        <authorList>
            <person name="Srinivasan J."/>
            <person name="Dillman A.R."/>
            <person name="Macchietto M.G."/>
            <person name="Heikkinen L."/>
            <person name="Lakso M."/>
            <person name="Fracchia K.M."/>
            <person name="Antoshechkin I."/>
            <person name="Mortazavi A."/>
            <person name="Wong G."/>
            <person name="Sternberg P.W."/>
        </authorList>
    </citation>
    <scope>NUCLEOTIDE SEQUENCE [LARGE SCALE GENOMIC DNA]</scope>
    <source>
        <strain evidence="2">MT8872</strain>
    </source>
</reference>
<evidence type="ECO:0000256" key="1">
    <source>
        <dbReference type="SAM" id="Phobius"/>
    </source>
</evidence>
<keyword evidence="1" id="KW-0472">Membrane</keyword>
<feature type="transmembrane region" description="Helical" evidence="1">
    <location>
        <begin position="44"/>
        <end position="72"/>
    </location>
</feature>
<reference evidence="3" key="2">
    <citation type="submission" date="2020-10" db="UniProtKB">
        <authorList>
            <consortium name="WormBaseParasite"/>
        </authorList>
    </citation>
    <scope>IDENTIFICATION</scope>
</reference>
<accession>A0A7E4UMZ8</accession>
<proteinExistence type="predicted"/>
<dbReference type="Proteomes" id="UP000492821">
    <property type="component" value="Unassembled WGS sequence"/>
</dbReference>
<dbReference type="WBParaSite" id="Pan_g10691.t1">
    <property type="protein sequence ID" value="Pan_g10691.t1"/>
    <property type="gene ID" value="Pan_g10691"/>
</dbReference>
<dbReference type="AlphaFoldDB" id="A0A7E4UMZ8"/>
<keyword evidence="1" id="KW-1133">Transmembrane helix</keyword>
<evidence type="ECO:0000313" key="3">
    <source>
        <dbReference type="WBParaSite" id="Pan_g10691.t1"/>
    </source>
</evidence>
<keyword evidence="2" id="KW-1185">Reference proteome</keyword>
<organism evidence="2 3">
    <name type="scientific">Panagrellus redivivus</name>
    <name type="common">Microworm</name>
    <dbReference type="NCBI Taxonomy" id="6233"/>
    <lineage>
        <taxon>Eukaryota</taxon>
        <taxon>Metazoa</taxon>
        <taxon>Ecdysozoa</taxon>
        <taxon>Nematoda</taxon>
        <taxon>Chromadorea</taxon>
        <taxon>Rhabditida</taxon>
        <taxon>Tylenchina</taxon>
        <taxon>Panagrolaimomorpha</taxon>
        <taxon>Panagrolaimoidea</taxon>
        <taxon>Panagrolaimidae</taxon>
        <taxon>Panagrellus</taxon>
    </lineage>
</organism>
<keyword evidence="1" id="KW-0812">Transmembrane</keyword>